<organism evidence="1 2">
    <name type="scientific">Amycolatopsis ultiminotia</name>
    <dbReference type="NCBI Taxonomy" id="543629"/>
    <lineage>
        <taxon>Bacteria</taxon>
        <taxon>Bacillati</taxon>
        <taxon>Actinomycetota</taxon>
        <taxon>Actinomycetes</taxon>
        <taxon>Pseudonocardiales</taxon>
        <taxon>Pseudonocardiaceae</taxon>
        <taxon>Amycolatopsis</taxon>
    </lineage>
</organism>
<dbReference type="Proteomes" id="UP001500689">
    <property type="component" value="Unassembled WGS sequence"/>
</dbReference>
<keyword evidence="2" id="KW-1185">Reference proteome</keyword>
<dbReference type="EMBL" id="BAAAZN010000001">
    <property type="protein sequence ID" value="GAA3528563.1"/>
    <property type="molecule type" value="Genomic_DNA"/>
</dbReference>
<protein>
    <recommendedName>
        <fullName evidence="3">DDE superfamily endonuclease</fullName>
    </recommendedName>
</protein>
<reference evidence="2" key="1">
    <citation type="journal article" date="2019" name="Int. J. Syst. Evol. Microbiol.">
        <title>The Global Catalogue of Microorganisms (GCM) 10K type strain sequencing project: providing services to taxonomists for standard genome sequencing and annotation.</title>
        <authorList>
            <consortium name="The Broad Institute Genomics Platform"/>
            <consortium name="The Broad Institute Genome Sequencing Center for Infectious Disease"/>
            <person name="Wu L."/>
            <person name="Ma J."/>
        </authorList>
    </citation>
    <scope>NUCLEOTIDE SEQUENCE [LARGE SCALE GENOMIC DNA]</scope>
    <source>
        <strain evidence="2">JCM 16898</strain>
    </source>
</reference>
<evidence type="ECO:0008006" key="3">
    <source>
        <dbReference type="Google" id="ProtNLM"/>
    </source>
</evidence>
<evidence type="ECO:0000313" key="2">
    <source>
        <dbReference type="Proteomes" id="UP001500689"/>
    </source>
</evidence>
<proteinExistence type="predicted"/>
<comment type="caution">
    <text evidence="1">The sequence shown here is derived from an EMBL/GenBank/DDBJ whole genome shotgun (WGS) entry which is preliminary data.</text>
</comment>
<sequence length="49" mass="5576">MHRKVRTRAEHALTRMKCWKILRGHRRAAGTPADTVSGIAHLHNIHLLG</sequence>
<evidence type="ECO:0000313" key="1">
    <source>
        <dbReference type="EMBL" id="GAA3528563.1"/>
    </source>
</evidence>
<gene>
    <name evidence="1" type="ORF">GCM10022222_09490</name>
</gene>
<accession>A0ABP6V506</accession>
<name>A0ABP6V506_9PSEU</name>